<feature type="active site" evidence="13">
    <location>
        <position position="352"/>
    </location>
</feature>
<comment type="pathway">
    <text evidence="1 13">Pyrimidine metabolism; UMP biosynthesis via de novo pathway; (S)-dihydroorotate from bicarbonate: step 1/3.</text>
</comment>
<evidence type="ECO:0000256" key="13">
    <source>
        <dbReference type="HAMAP-Rule" id="MF_01209"/>
    </source>
</evidence>
<dbReference type="InterPro" id="IPR006274">
    <property type="entry name" value="CarbamoylP_synth_ssu"/>
</dbReference>
<feature type="binding site" evidence="13">
    <location>
        <position position="47"/>
    </location>
    <ligand>
        <name>L-glutamine</name>
        <dbReference type="ChEBI" id="CHEBI:58359"/>
    </ligand>
</feature>
<dbReference type="InterPro" id="IPR002474">
    <property type="entry name" value="CarbamoylP_synth_ssu_N"/>
</dbReference>
<keyword evidence="9 13" id="KW-0315">Glutamine amidotransferase</keyword>
<evidence type="ECO:0000256" key="1">
    <source>
        <dbReference type="ARBA" id="ARBA00004812"/>
    </source>
</evidence>
<evidence type="ECO:0000313" key="16">
    <source>
        <dbReference type="Proteomes" id="UP000321933"/>
    </source>
</evidence>
<evidence type="ECO:0000256" key="5">
    <source>
        <dbReference type="ARBA" id="ARBA00022598"/>
    </source>
</evidence>
<dbReference type="Pfam" id="PF00117">
    <property type="entry name" value="GATase"/>
    <property type="match status" value="1"/>
</dbReference>
<dbReference type="InterPro" id="IPR036480">
    <property type="entry name" value="CarbP_synth_ssu_N_sf"/>
</dbReference>
<dbReference type="OrthoDB" id="9804328at2"/>
<dbReference type="SMART" id="SM01097">
    <property type="entry name" value="CPSase_sm_chain"/>
    <property type="match status" value="1"/>
</dbReference>
<evidence type="ECO:0000256" key="12">
    <source>
        <dbReference type="ARBA" id="ARBA00049285"/>
    </source>
</evidence>
<organism evidence="15 16">
    <name type="scientific">Parahaliea aestuarii</name>
    <dbReference type="NCBI Taxonomy" id="1852021"/>
    <lineage>
        <taxon>Bacteria</taxon>
        <taxon>Pseudomonadati</taxon>
        <taxon>Pseudomonadota</taxon>
        <taxon>Gammaproteobacteria</taxon>
        <taxon>Cellvibrionales</taxon>
        <taxon>Halieaceae</taxon>
        <taxon>Parahaliea</taxon>
    </lineage>
</organism>
<dbReference type="GO" id="GO:0006207">
    <property type="term" value="P:'de novo' pyrimidine nucleobase biosynthetic process"/>
    <property type="evidence" value="ECO:0007669"/>
    <property type="project" value="InterPro"/>
</dbReference>
<evidence type="ECO:0000256" key="2">
    <source>
        <dbReference type="ARBA" id="ARBA00005077"/>
    </source>
</evidence>
<protein>
    <recommendedName>
        <fullName evidence="13">Carbamoyl phosphate synthase small chain</fullName>
        <ecNumber evidence="13">6.3.5.5</ecNumber>
    </recommendedName>
    <alternativeName>
        <fullName evidence="13">Carbamoyl phosphate synthetase glutamine chain</fullName>
    </alternativeName>
</protein>
<comment type="subunit">
    <text evidence="13">Composed of two chains; the small (or glutamine) chain promotes the hydrolysis of glutamine to ammonia, which is used by the large (or ammonia) chain to synthesize carbamoyl phosphate. Tetramer of heterodimers (alpha,beta)4.</text>
</comment>
<dbReference type="UniPathway" id="UPA00068">
    <property type="reaction ID" value="UER00171"/>
</dbReference>
<sequence>MTSPALLALEDGSIFKGVAIGAEGSAVGEVVFNTAMSGYQEILTDPSYARQIITLTYPHIGNTGTNAEDEESADIWASGLVIRDLPLMASSYRNEEDLSSYLKRRNVVAIADIDTRRLTRILREKGAQNGCIIAGHNIDEAVALAEAKGFAGLKGMDLAKVVSARESYSWKEGSWTLGEGHSQPDDSELPWHVVAYDYGVKRNILRMLVDRGCRLTVVPAQTPASDVLALNPDGIFLSNGPGDPEPCDYAIQAIRDILETDVPVFGICLGHQLLGLASGASTMKMGHGHHGANHPVQNLDNGTVLITSQNHGFAVDEASLPDNLRVTHKSLFDGTLQGIHRTDKAAFSFQGHPEASPGPHDAAPLFDHFIELIQTRAGNV</sequence>
<dbReference type="Gene3D" id="3.50.30.20">
    <property type="entry name" value="Carbamoyl-phosphate synthase small subunit, N-terminal domain"/>
    <property type="match status" value="1"/>
</dbReference>
<dbReference type="PROSITE" id="PS51273">
    <property type="entry name" value="GATASE_TYPE_1"/>
    <property type="match status" value="1"/>
</dbReference>
<reference evidence="15 16" key="1">
    <citation type="submission" date="2019-08" db="EMBL/GenBank/DDBJ databases">
        <title>Parahaliea maris sp. nov., isolated from the surface seawater.</title>
        <authorList>
            <person name="Liu Y."/>
        </authorList>
    </citation>
    <scope>NUCLEOTIDE SEQUENCE [LARGE SCALE GENOMIC DNA]</scope>
    <source>
        <strain evidence="15 16">S2-26</strain>
    </source>
</reference>
<dbReference type="EMBL" id="VRYZ01000001">
    <property type="protein sequence ID" value="TXS94729.1"/>
    <property type="molecule type" value="Genomic_DNA"/>
</dbReference>
<feature type="binding site" evidence="13">
    <location>
        <position position="242"/>
    </location>
    <ligand>
        <name>L-glutamine</name>
        <dbReference type="ChEBI" id="CHEBI:58359"/>
    </ligand>
</feature>
<dbReference type="GO" id="GO:0006526">
    <property type="term" value="P:L-arginine biosynthetic process"/>
    <property type="evidence" value="ECO:0007669"/>
    <property type="project" value="UniProtKB-UniRule"/>
</dbReference>
<proteinExistence type="inferred from homology"/>
<comment type="catalytic activity">
    <reaction evidence="11 13">
        <text>hydrogencarbonate + L-glutamine + 2 ATP + H2O = carbamoyl phosphate + L-glutamate + 2 ADP + phosphate + 2 H(+)</text>
        <dbReference type="Rhea" id="RHEA:18633"/>
        <dbReference type="ChEBI" id="CHEBI:15377"/>
        <dbReference type="ChEBI" id="CHEBI:15378"/>
        <dbReference type="ChEBI" id="CHEBI:17544"/>
        <dbReference type="ChEBI" id="CHEBI:29985"/>
        <dbReference type="ChEBI" id="CHEBI:30616"/>
        <dbReference type="ChEBI" id="CHEBI:43474"/>
        <dbReference type="ChEBI" id="CHEBI:58228"/>
        <dbReference type="ChEBI" id="CHEBI:58359"/>
        <dbReference type="ChEBI" id="CHEBI:456216"/>
        <dbReference type="EC" id="6.3.5.5"/>
    </reaction>
</comment>
<keyword evidence="6 13" id="KW-0028">Amino-acid biosynthesis</keyword>
<accession>A0A5C9A3S6</accession>
<evidence type="ECO:0000256" key="10">
    <source>
        <dbReference type="ARBA" id="ARBA00022975"/>
    </source>
</evidence>
<comment type="pathway">
    <text evidence="2 13">Amino-acid biosynthesis; L-arginine biosynthesis; carbamoyl phosphate from bicarbonate: step 1/1.</text>
</comment>
<dbReference type="EC" id="6.3.5.5" evidence="13"/>
<keyword evidence="4 13" id="KW-0055">Arginine biosynthesis</keyword>
<dbReference type="SUPFAM" id="SSF52021">
    <property type="entry name" value="Carbamoyl phosphate synthetase, small subunit N-terminal domain"/>
    <property type="match status" value="1"/>
</dbReference>
<keyword evidence="7 13" id="KW-0547">Nucleotide-binding</keyword>
<name>A0A5C9A3S6_9GAMM</name>
<feature type="active site" evidence="13">
    <location>
        <position position="354"/>
    </location>
</feature>
<dbReference type="PRINTS" id="PR00099">
    <property type="entry name" value="CPSGATASE"/>
</dbReference>
<dbReference type="GO" id="GO:0004359">
    <property type="term" value="F:glutaminase activity"/>
    <property type="evidence" value="ECO:0007669"/>
    <property type="project" value="RHEA"/>
</dbReference>
<dbReference type="PANTHER" id="PTHR43418:SF7">
    <property type="entry name" value="CARBAMOYL-PHOSPHATE SYNTHASE SMALL CHAIN"/>
    <property type="match status" value="1"/>
</dbReference>
<evidence type="ECO:0000256" key="7">
    <source>
        <dbReference type="ARBA" id="ARBA00022741"/>
    </source>
</evidence>
<dbReference type="GO" id="GO:0005524">
    <property type="term" value="F:ATP binding"/>
    <property type="evidence" value="ECO:0007669"/>
    <property type="project" value="UniProtKB-UniRule"/>
</dbReference>
<dbReference type="Pfam" id="PF00988">
    <property type="entry name" value="CPSase_sm_chain"/>
    <property type="match status" value="1"/>
</dbReference>
<dbReference type="HAMAP" id="MF_01209">
    <property type="entry name" value="CPSase_S_chain"/>
    <property type="match status" value="1"/>
</dbReference>
<keyword evidence="5 13" id="KW-0436">Ligase</keyword>
<comment type="caution">
    <text evidence="15">The sequence shown here is derived from an EMBL/GenBank/DDBJ whole genome shotgun (WGS) entry which is preliminary data.</text>
</comment>
<dbReference type="FunFam" id="3.50.30.20:FF:000001">
    <property type="entry name" value="Carbamoyl-phosphate synthase small chain"/>
    <property type="match status" value="1"/>
</dbReference>
<dbReference type="InterPro" id="IPR035686">
    <property type="entry name" value="CPSase_GATase1"/>
</dbReference>
<evidence type="ECO:0000256" key="3">
    <source>
        <dbReference type="ARBA" id="ARBA00007800"/>
    </source>
</evidence>
<dbReference type="PRINTS" id="PR00096">
    <property type="entry name" value="GATASE"/>
</dbReference>
<keyword evidence="10 13" id="KW-0665">Pyrimidine biosynthesis</keyword>
<dbReference type="AlphaFoldDB" id="A0A5C9A3S6"/>
<dbReference type="GO" id="GO:0006541">
    <property type="term" value="P:glutamine metabolic process"/>
    <property type="evidence" value="ECO:0007669"/>
    <property type="project" value="InterPro"/>
</dbReference>
<feature type="region of interest" description="CPSase" evidence="13">
    <location>
        <begin position="1"/>
        <end position="189"/>
    </location>
</feature>
<dbReference type="CDD" id="cd01744">
    <property type="entry name" value="GATase1_CPSase"/>
    <property type="match status" value="1"/>
</dbReference>
<dbReference type="FunFam" id="3.40.50.880:FF:000011">
    <property type="entry name" value="Carbamoyl-phosphate synthase small chain"/>
    <property type="match status" value="1"/>
</dbReference>
<dbReference type="GO" id="GO:0004088">
    <property type="term" value="F:carbamoyl-phosphate synthase (glutamine-hydrolyzing) activity"/>
    <property type="evidence" value="ECO:0007669"/>
    <property type="project" value="UniProtKB-UniRule"/>
</dbReference>
<feature type="binding site" evidence="13">
    <location>
        <position position="269"/>
    </location>
    <ligand>
        <name>L-glutamine</name>
        <dbReference type="ChEBI" id="CHEBI:58359"/>
    </ligand>
</feature>
<dbReference type="GO" id="GO:0044205">
    <property type="term" value="P:'de novo' UMP biosynthetic process"/>
    <property type="evidence" value="ECO:0007669"/>
    <property type="project" value="UniProtKB-UniRule"/>
</dbReference>
<dbReference type="SUPFAM" id="SSF52317">
    <property type="entry name" value="Class I glutamine amidotransferase-like"/>
    <property type="match status" value="1"/>
</dbReference>
<feature type="binding site" evidence="13">
    <location>
        <position position="272"/>
    </location>
    <ligand>
        <name>L-glutamine</name>
        <dbReference type="ChEBI" id="CHEBI:58359"/>
    </ligand>
</feature>
<comment type="similarity">
    <text evidence="3 13">Belongs to the CarA family.</text>
</comment>
<dbReference type="RefSeq" id="WP_148062986.1">
    <property type="nucleotide sequence ID" value="NZ_VRYZ01000001.1"/>
</dbReference>
<feature type="binding site" evidence="13">
    <location>
        <position position="312"/>
    </location>
    <ligand>
        <name>L-glutamine</name>
        <dbReference type="ChEBI" id="CHEBI:58359"/>
    </ligand>
</feature>
<evidence type="ECO:0000256" key="4">
    <source>
        <dbReference type="ARBA" id="ARBA00022571"/>
    </source>
</evidence>
<evidence type="ECO:0000256" key="9">
    <source>
        <dbReference type="ARBA" id="ARBA00022962"/>
    </source>
</evidence>
<comment type="catalytic activity">
    <reaction evidence="12 13">
        <text>L-glutamine + H2O = L-glutamate + NH4(+)</text>
        <dbReference type="Rhea" id="RHEA:15889"/>
        <dbReference type="ChEBI" id="CHEBI:15377"/>
        <dbReference type="ChEBI" id="CHEBI:28938"/>
        <dbReference type="ChEBI" id="CHEBI:29985"/>
        <dbReference type="ChEBI" id="CHEBI:58359"/>
    </reaction>
</comment>
<gene>
    <name evidence="13 15" type="primary">carA</name>
    <name evidence="15" type="ORF">FVW59_02110</name>
</gene>
<dbReference type="InterPro" id="IPR017926">
    <property type="entry name" value="GATASE"/>
</dbReference>
<evidence type="ECO:0000313" key="15">
    <source>
        <dbReference type="EMBL" id="TXS94729.1"/>
    </source>
</evidence>
<keyword evidence="8 13" id="KW-0067">ATP-binding</keyword>
<feature type="binding site" evidence="13">
    <location>
        <position position="310"/>
    </location>
    <ligand>
        <name>L-glutamine</name>
        <dbReference type="ChEBI" id="CHEBI:58359"/>
    </ligand>
</feature>
<dbReference type="UniPathway" id="UPA00070">
    <property type="reaction ID" value="UER00115"/>
</dbReference>
<dbReference type="InterPro" id="IPR029062">
    <property type="entry name" value="Class_I_gatase-like"/>
</dbReference>
<dbReference type="NCBIfam" id="NF009475">
    <property type="entry name" value="PRK12838.1"/>
    <property type="match status" value="1"/>
</dbReference>
<evidence type="ECO:0000259" key="14">
    <source>
        <dbReference type="SMART" id="SM01097"/>
    </source>
</evidence>
<feature type="binding site" evidence="13">
    <location>
        <position position="240"/>
    </location>
    <ligand>
        <name>L-glutamine</name>
        <dbReference type="ChEBI" id="CHEBI:58359"/>
    </ligand>
</feature>
<evidence type="ECO:0000256" key="8">
    <source>
        <dbReference type="ARBA" id="ARBA00022840"/>
    </source>
</evidence>
<comment type="function">
    <text evidence="13">Small subunit of the glutamine-dependent carbamoyl phosphate synthetase (CPSase). CPSase catalyzes the formation of carbamoyl phosphate from the ammonia moiety of glutamine, carbonate, and phosphate donated by ATP, constituting the first step of 2 biosynthetic pathways, one leading to arginine and/or urea and the other to pyrimidine nucleotides. The small subunit (glutamine amidotransferase) binds and cleaves glutamine to supply the large subunit with the substrate ammonia.</text>
</comment>
<feature type="domain" description="Carbamoyl-phosphate synthase small subunit N-terminal" evidence="14">
    <location>
        <begin position="3"/>
        <end position="133"/>
    </location>
</feature>
<keyword evidence="16" id="KW-1185">Reference proteome</keyword>
<feature type="active site" description="Nucleophile" evidence="13">
    <location>
        <position position="268"/>
    </location>
</feature>
<feature type="binding site" evidence="13">
    <location>
        <position position="313"/>
    </location>
    <ligand>
        <name>L-glutamine</name>
        <dbReference type="ChEBI" id="CHEBI:58359"/>
    </ligand>
</feature>
<evidence type="ECO:0000256" key="6">
    <source>
        <dbReference type="ARBA" id="ARBA00022605"/>
    </source>
</evidence>
<dbReference type="PRINTS" id="PR00097">
    <property type="entry name" value="ANTSNTHASEII"/>
</dbReference>
<dbReference type="InterPro" id="IPR050472">
    <property type="entry name" value="Anth_synth/Amidotransfase"/>
</dbReference>
<dbReference type="PANTHER" id="PTHR43418">
    <property type="entry name" value="MULTIFUNCTIONAL TRYPTOPHAN BIOSYNTHESIS PROTEIN-RELATED"/>
    <property type="match status" value="1"/>
</dbReference>
<dbReference type="NCBIfam" id="TIGR01368">
    <property type="entry name" value="CPSaseIIsmall"/>
    <property type="match status" value="1"/>
</dbReference>
<dbReference type="Gene3D" id="3.40.50.880">
    <property type="match status" value="1"/>
</dbReference>
<dbReference type="Proteomes" id="UP000321933">
    <property type="component" value="Unassembled WGS sequence"/>
</dbReference>
<evidence type="ECO:0000256" key="11">
    <source>
        <dbReference type="ARBA" id="ARBA00048816"/>
    </source>
</evidence>